<evidence type="ECO:0000259" key="2">
    <source>
        <dbReference type="Pfam" id="PF13590"/>
    </source>
</evidence>
<feature type="signal peptide" evidence="1">
    <location>
        <begin position="1"/>
        <end position="22"/>
    </location>
</feature>
<sequence>MKKLLPLLLVLAACVPSAQVTAVDQMAGTDFTAYHTYNFPAAGARNEAGYQVMSPTLPVWQAAIARELEKRGYRRAPQPDVWVHVGVVVADKVQTRETQIWEAPPYMGQRRYGWQSQQVPVQAYREGTTTVDVVDAARNTLVWQGNVAGAITKKPNRQVEQIDNSVAELFARYPVPAP</sequence>
<evidence type="ECO:0000256" key="1">
    <source>
        <dbReference type="SAM" id="SignalP"/>
    </source>
</evidence>
<dbReference type="RefSeq" id="WP_245093998.1">
    <property type="nucleotide sequence ID" value="NZ_CP095053.1"/>
</dbReference>
<dbReference type="Proteomes" id="UP000829925">
    <property type="component" value="Chromosome"/>
</dbReference>
<proteinExistence type="predicted"/>
<dbReference type="AlphaFoldDB" id="A0A8T9SW77"/>
<reference evidence="3 4" key="1">
    <citation type="submission" date="2022-04" db="EMBL/GenBank/DDBJ databases">
        <title>Hymenobacter sp. isolated from the air.</title>
        <authorList>
            <person name="Won M."/>
            <person name="Lee C.-M."/>
            <person name="Woen H.-Y."/>
            <person name="Kwon S.-W."/>
        </authorList>
    </citation>
    <scope>NUCLEOTIDE SEQUENCE [LARGE SCALE GENOMIC DNA]</scope>
    <source>
        <strain evidence="4">5413 J-13</strain>
    </source>
</reference>
<dbReference type="Gene3D" id="3.30.160.670">
    <property type="match status" value="1"/>
</dbReference>
<dbReference type="EMBL" id="CP095053">
    <property type="protein sequence ID" value="UOR05661.1"/>
    <property type="molecule type" value="Genomic_DNA"/>
</dbReference>
<protein>
    <submittedName>
        <fullName evidence="3">DUF4136 domain-containing protein</fullName>
    </submittedName>
</protein>
<dbReference type="Pfam" id="PF13590">
    <property type="entry name" value="DUF4136"/>
    <property type="match status" value="1"/>
</dbReference>
<organism evidence="3 4">
    <name type="scientific">Hymenobacter aerilatus</name>
    <dbReference type="NCBI Taxonomy" id="2932251"/>
    <lineage>
        <taxon>Bacteria</taxon>
        <taxon>Pseudomonadati</taxon>
        <taxon>Bacteroidota</taxon>
        <taxon>Cytophagia</taxon>
        <taxon>Cytophagales</taxon>
        <taxon>Hymenobacteraceae</taxon>
        <taxon>Hymenobacter</taxon>
    </lineage>
</organism>
<evidence type="ECO:0000313" key="4">
    <source>
        <dbReference type="Proteomes" id="UP000829925"/>
    </source>
</evidence>
<gene>
    <name evidence="3" type="ORF">MUN82_00840</name>
</gene>
<feature type="domain" description="DUF4136" evidence="2">
    <location>
        <begin position="24"/>
        <end position="174"/>
    </location>
</feature>
<accession>A0A8T9SW77</accession>
<dbReference type="InterPro" id="IPR025411">
    <property type="entry name" value="DUF4136"/>
</dbReference>
<name>A0A8T9SW77_9BACT</name>
<evidence type="ECO:0000313" key="3">
    <source>
        <dbReference type="EMBL" id="UOR05661.1"/>
    </source>
</evidence>
<dbReference type="KEGG" id="haei:MUN82_00840"/>
<feature type="chain" id="PRO_5035749499" evidence="1">
    <location>
        <begin position="23"/>
        <end position="178"/>
    </location>
</feature>
<keyword evidence="4" id="KW-1185">Reference proteome</keyword>
<keyword evidence="1" id="KW-0732">Signal</keyword>